<keyword evidence="2" id="KW-0503">Monooxygenase</keyword>
<dbReference type="PANTHER" id="PTHR46865:SF2">
    <property type="entry name" value="MONOOXYGENASE"/>
    <property type="match status" value="1"/>
</dbReference>
<dbReference type="Pfam" id="PF01494">
    <property type="entry name" value="FAD_binding_3"/>
    <property type="match status" value="1"/>
</dbReference>
<reference evidence="2" key="1">
    <citation type="submission" date="2008-01" db="EMBL/GenBank/DDBJ databases">
        <title>Complete sequence of chromosome of Caulobacter sp. K31.</title>
        <authorList>
            <consortium name="US DOE Joint Genome Institute"/>
            <person name="Copeland A."/>
            <person name="Lucas S."/>
            <person name="Lapidus A."/>
            <person name="Barry K."/>
            <person name="Glavina del Rio T."/>
            <person name="Dalin E."/>
            <person name="Tice H."/>
            <person name="Pitluck S."/>
            <person name="Bruce D."/>
            <person name="Goodwin L."/>
            <person name="Thompson L.S."/>
            <person name="Brettin T."/>
            <person name="Detter J.C."/>
            <person name="Han C."/>
            <person name="Schmutz J."/>
            <person name="Larimer F."/>
            <person name="Land M."/>
            <person name="Hauser L."/>
            <person name="Kyrpides N."/>
            <person name="Kim E."/>
            <person name="Stephens C."/>
            <person name="Richardson P."/>
        </authorList>
    </citation>
    <scope>NUCLEOTIDE SEQUENCE [LARGE SCALE GENOMIC DNA]</scope>
    <source>
        <strain evidence="2">K31</strain>
    </source>
</reference>
<evidence type="ECO:0000313" key="2">
    <source>
        <dbReference type="EMBL" id="ABZ69683.1"/>
    </source>
</evidence>
<dbReference type="AlphaFoldDB" id="B0T7E5"/>
<dbReference type="OrthoDB" id="5499180at2"/>
<dbReference type="PANTHER" id="PTHR46865">
    <property type="entry name" value="OXIDOREDUCTASE-RELATED"/>
    <property type="match status" value="1"/>
</dbReference>
<evidence type="ECO:0000259" key="1">
    <source>
        <dbReference type="Pfam" id="PF01494"/>
    </source>
</evidence>
<dbReference type="Gene3D" id="3.30.9.10">
    <property type="entry name" value="D-Amino Acid Oxidase, subunit A, domain 2"/>
    <property type="match status" value="1"/>
</dbReference>
<name>B0T7E5_CAUSK</name>
<protein>
    <submittedName>
        <fullName evidence="2">Monooxygenase FAD-binding</fullName>
    </submittedName>
</protein>
<dbReference type="InterPro" id="IPR051704">
    <property type="entry name" value="FAD_aromatic-hydroxylase"/>
</dbReference>
<dbReference type="GO" id="GO:0004497">
    <property type="term" value="F:monooxygenase activity"/>
    <property type="evidence" value="ECO:0007669"/>
    <property type="project" value="UniProtKB-KW"/>
</dbReference>
<dbReference type="EMBL" id="CP000927">
    <property type="protein sequence ID" value="ABZ69683.1"/>
    <property type="molecule type" value="Genomic_DNA"/>
</dbReference>
<dbReference type="KEGG" id="cak:Caul_0549"/>
<gene>
    <name evidence="2" type="ordered locus">Caul_0549</name>
</gene>
<dbReference type="STRING" id="366602.Caul_0549"/>
<dbReference type="InterPro" id="IPR036188">
    <property type="entry name" value="FAD/NAD-bd_sf"/>
</dbReference>
<organism evidence="2">
    <name type="scientific">Caulobacter sp. (strain K31)</name>
    <dbReference type="NCBI Taxonomy" id="366602"/>
    <lineage>
        <taxon>Bacteria</taxon>
        <taxon>Pseudomonadati</taxon>
        <taxon>Pseudomonadota</taxon>
        <taxon>Alphaproteobacteria</taxon>
        <taxon>Caulobacterales</taxon>
        <taxon>Caulobacteraceae</taxon>
        <taxon>Caulobacter</taxon>
    </lineage>
</organism>
<dbReference type="InterPro" id="IPR002938">
    <property type="entry name" value="FAD-bd"/>
</dbReference>
<proteinExistence type="predicted"/>
<keyword evidence="2" id="KW-0560">Oxidoreductase</keyword>
<dbReference type="GO" id="GO:0071949">
    <property type="term" value="F:FAD binding"/>
    <property type="evidence" value="ECO:0007669"/>
    <property type="project" value="InterPro"/>
</dbReference>
<accession>B0T7E5</accession>
<dbReference type="Gene3D" id="3.50.50.60">
    <property type="entry name" value="FAD/NAD(P)-binding domain"/>
    <property type="match status" value="1"/>
</dbReference>
<feature type="domain" description="FAD-binding" evidence="1">
    <location>
        <begin position="14"/>
        <end position="350"/>
    </location>
</feature>
<dbReference type="PRINTS" id="PR00420">
    <property type="entry name" value="RNGMNOXGNASE"/>
</dbReference>
<dbReference type="eggNOG" id="COG0654">
    <property type="taxonomic scope" value="Bacteria"/>
</dbReference>
<dbReference type="HOGENOM" id="CLU_009665_1_0_5"/>
<dbReference type="SUPFAM" id="SSF51905">
    <property type="entry name" value="FAD/NAD(P)-binding domain"/>
    <property type="match status" value="1"/>
</dbReference>
<sequence length="380" mass="41644">MEKQADAIEAPGRSVLIAGASFAGLSTAFWMQRLGYDVTIVEIAKGLKRGGTPVDIRDRTVGIVERMGILDAIQAQSLPPRTTAFKNANDETEASLPPQSVVAGGALDEYEIERDALLDILFDAIEGKVEIRFDDTIASLEENEDGVWVGFADGTERTFSLVLGCDGSHSSVRKKVFGPEADYSHFLGIYFSISIVNRQIVEKDTTQIYSVPGKTVMLNSYDGKADIVLCFHSDVEIDYDYRDQGQQKQIILDRFTNLGWRTPTLMEEVKRSENFYFDKLCQVKMPSWTKGRVALVGDAAYCASPAAGMGGSLAIVGAAALAEAFARYGEDYAAAFEAYDQNLRPFIEEVQVEAVTFGLETFAPRTQEAISMRNAQLAAS</sequence>